<organism evidence="2 3">
    <name type="scientific">Pontibacter ramchanderi</name>
    <dbReference type="NCBI Taxonomy" id="1179743"/>
    <lineage>
        <taxon>Bacteria</taxon>
        <taxon>Pseudomonadati</taxon>
        <taxon>Bacteroidota</taxon>
        <taxon>Cytophagia</taxon>
        <taxon>Cytophagales</taxon>
        <taxon>Hymenobacteraceae</taxon>
        <taxon>Pontibacter</taxon>
    </lineage>
</organism>
<gene>
    <name evidence="2" type="ORF">BD749_3249</name>
</gene>
<keyword evidence="1" id="KW-1133">Transmembrane helix</keyword>
<sequence>MYVNLYPNKELKKTKQILLWSGILLLCGGLSALFGEFIAREELRWGWAGAALLVSALGGLGFAVGAGHLQLKDAYFSMTPERIAYRLTIYGTERVIQWDTIDSIQAYENKLVFELKDSKQFVMRLGNIQSPEIANHVSVSIQLAAIQQQVEVNKVPVGAQQVSQ</sequence>
<keyword evidence="1" id="KW-0472">Membrane</keyword>
<evidence type="ECO:0008006" key="4">
    <source>
        <dbReference type="Google" id="ProtNLM"/>
    </source>
</evidence>
<reference evidence="2 3" key="1">
    <citation type="submission" date="2017-12" db="EMBL/GenBank/DDBJ databases">
        <title>Genomic Encyclopedia of Type Strains, Phase III (KMG-III): the genomes of soil and plant-associated and newly described type strains.</title>
        <authorList>
            <person name="Whitman W."/>
        </authorList>
    </citation>
    <scope>NUCLEOTIDE SEQUENCE [LARGE SCALE GENOMIC DNA]</scope>
    <source>
        <strain evidence="2 3">LP43</strain>
    </source>
</reference>
<dbReference type="OrthoDB" id="852315at2"/>
<feature type="transmembrane region" description="Helical" evidence="1">
    <location>
        <begin position="17"/>
        <end position="39"/>
    </location>
</feature>
<keyword evidence="3" id="KW-1185">Reference proteome</keyword>
<feature type="transmembrane region" description="Helical" evidence="1">
    <location>
        <begin position="45"/>
        <end position="69"/>
    </location>
</feature>
<evidence type="ECO:0000313" key="2">
    <source>
        <dbReference type="EMBL" id="PKV63406.1"/>
    </source>
</evidence>
<comment type="caution">
    <text evidence="2">The sequence shown here is derived from an EMBL/GenBank/DDBJ whole genome shotgun (WGS) entry which is preliminary data.</text>
</comment>
<dbReference type="EMBL" id="PJMU01000003">
    <property type="protein sequence ID" value="PKV63406.1"/>
    <property type="molecule type" value="Genomic_DNA"/>
</dbReference>
<evidence type="ECO:0000256" key="1">
    <source>
        <dbReference type="SAM" id="Phobius"/>
    </source>
</evidence>
<accession>A0A2N3U9K0</accession>
<evidence type="ECO:0000313" key="3">
    <source>
        <dbReference type="Proteomes" id="UP000233782"/>
    </source>
</evidence>
<keyword evidence="1" id="KW-0812">Transmembrane</keyword>
<dbReference type="Proteomes" id="UP000233782">
    <property type="component" value="Unassembled WGS sequence"/>
</dbReference>
<name>A0A2N3U9K0_9BACT</name>
<dbReference type="RefSeq" id="WP_101446166.1">
    <property type="nucleotide sequence ID" value="NZ_PJMU01000003.1"/>
</dbReference>
<proteinExistence type="predicted"/>
<dbReference type="AlphaFoldDB" id="A0A2N3U9K0"/>
<protein>
    <recommendedName>
        <fullName evidence="4">PH (Pleckstrin Homology) domain-containing protein</fullName>
    </recommendedName>
</protein>